<proteinExistence type="predicted"/>
<reference evidence="1 4" key="3">
    <citation type="submission" date="2019-06" db="EMBL/GenBank/DDBJ databases">
        <title>Whole genome shotgun sequence of Brevibacillus reuszeri NBRC 15719.</title>
        <authorList>
            <person name="Hosoyama A."/>
            <person name="Uohara A."/>
            <person name="Ohji S."/>
            <person name="Ichikawa N."/>
        </authorList>
    </citation>
    <scope>NUCLEOTIDE SEQUENCE [LARGE SCALE GENOMIC DNA]</scope>
    <source>
        <strain evidence="1 4">NBRC 15719</strain>
    </source>
</reference>
<dbReference type="PATRIC" id="fig|54915.3.peg.756"/>
<evidence type="ECO:0000313" key="3">
    <source>
        <dbReference type="Proteomes" id="UP000036834"/>
    </source>
</evidence>
<dbReference type="STRING" id="54915.ADS79_33185"/>
<dbReference type="Proteomes" id="UP000319578">
    <property type="component" value="Unassembled WGS sequence"/>
</dbReference>
<accession>A0A0K9YJF8</accession>
<dbReference type="EMBL" id="BJON01000011">
    <property type="protein sequence ID" value="GED69334.1"/>
    <property type="molecule type" value="Genomic_DNA"/>
</dbReference>
<gene>
    <name evidence="2" type="ORF">ADS79_33185</name>
    <name evidence="1" type="ORF">BRE01_30360</name>
</gene>
<organism evidence="2 3">
    <name type="scientific">Brevibacillus reuszeri</name>
    <dbReference type="NCBI Taxonomy" id="54915"/>
    <lineage>
        <taxon>Bacteria</taxon>
        <taxon>Bacillati</taxon>
        <taxon>Bacillota</taxon>
        <taxon>Bacilli</taxon>
        <taxon>Bacillales</taxon>
        <taxon>Paenibacillaceae</taxon>
        <taxon>Brevibacillus</taxon>
    </lineage>
</organism>
<reference evidence="3" key="1">
    <citation type="submission" date="2015-07" db="EMBL/GenBank/DDBJ databases">
        <title>Genome sequencing project for genomic taxonomy and phylogenomics of Bacillus-like bacteria.</title>
        <authorList>
            <person name="Liu B."/>
            <person name="Wang J."/>
            <person name="Zhu Y."/>
            <person name="Liu G."/>
            <person name="Chen Q."/>
            <person name="Chen Z."/>
            <person name="Lan J."/>
            <person name="Che J."/>
            <person name="Ge C."/>
            <person name="Shi H."/>
            <person name="Pan Z."/>
            <person name="Liu X."/>
        </authorList>
    </citation>
    <scope>NUCLEOTIDE SEQUENCE [LARGE SCALE GENOMIC DNA]</scope>
    <source>
        <strain evidence="3">DSM 9887</strain>
    </source>
</reference>
<comment type="caution">
    <text evidence="2">The sequence shown here is derived from an EMBL/GenBank/DDBJ whole genome shotgun (WGS) entry which is preliminary data.</text>
</comment>
<dbReference type="OrthoDB" id="2942794at2"/>
<dbReference type="RefSeq" id="WP_049742744.1">
    <property type="nucleotide sequence ID" value="NZ_BJON01000011.1"/>
</dbReference>
<protein>
    <recommendedName>
        <fullName evidence="5">DUF2007 domain-containing protein</fullName>
    </recommendedName>
</protein>
<name>A0A0K9YJF8_9BACL</name>
<evidence type="ECO:0000313" key="4">
    <source>
        <dbReference type="Proteomes" id="UP000319578"/>
    </source>
</evidence>
<evidence type="ECO:0000313" key="2">
    <source>
        <dbReference type="EMBL" id="KNB68809.1"/>
    </source>
</evidence>
<evidence type="ECO:0008006" key="5">
    <source>
        <dbReference type="Google" id="ProtNLM"/>
    </source>
</evidence>
<sequence length="85" mass="10061">MSFFHALFSKYKCLIYTAFGHEKYLQIVHKLRAAGVQFRTRTYSQESNQLGSQTFGFFPRNDFTQYDIYVKKEDEHKALMAIHGK</sequence>
<dbReference type="AlphaFoldDB" id="A0A0K9YJF8"/>
<reference evidence="2" key="2">
    <citation type="submission" date="2015-07" db="EMBL/GenBank/DDBJ databases">
        <title>MeaNS - Measles Nucleotide Surveillance Program.</title>
        <authorList>
            <person name="Tran T."/>
            <person name="Druce J."/>
        </authorList>
    </citation>
    <scope>NUCLEOTIDE SEQUENCE</scope>
    <source>
        <strain evidence="2">DSM 9887</strain>
    </source>
</reference>
<dbReference type="Proteomes" id="UP000036834">
    <property type="component" value="Unassembled WGS sequence"/>
</dbReference>
<evidence type="ECO:0000313" key="1">
    <source>
        <dbReference type="EMBL" id="GED69334.1"/>
    </source>
</evidence>
<keyword evidence="4" id="KW-1185">Reference proteome</keyword>
<dbReference type="EMBL" id="LGIQ01000017">
    <property type="protein sequence ID" value="KNB68809.1"/>
    <property type="molecule type" value="Genomic_DNA"/>
</dbReference>